<evidence type="ECO:0000256" key="2">
    <source>
        <dbReference type="SAM" id="Phobius"/>
    </source>
</evidence>
<feature type="region of interest" description="Disordered" evidence="1">
    <location>
        <begin position="77"/>
        <end position="98"/>
    </location>
</feature>
<sequence>MMNETLATAVSDHGALALALAIAGTAAGLVRAYVAHRTRLHEEREASTRSAARATWLIRLAEADHDVVRIVERDRDGHREVELGSRDTARRDDTREAA</sequence>
<evidence type="ECO:0000313" key="4">
    <source>
        <dbReference type="Proteomes" id="UP000278981"/>
    </source>
</evidence>
<dbReference type="AlphaFoldDB" id="A0A3N9YC77"/>
<accession>A0A3N9YC77</accession>
<keyword evidence="2" id="KW-0812">Transmembrane</keyword>
<dbReference type="Proteomes" id="UP000278981">
    <property type="component" value="Unassembled WGS sequence"/>
</dbReference>
<proteinExistence type="predicted"/>
<evidence type="ECO:0000313" key="3">
    <source>
        <dbReference type="EMBL" id="RQX17623.1"/>
    </source>
</evidence>
<keyword evidence="2" id="KW-0472">Membrane</keyword>
<name>A0A3N9YC77_9ACTN</name>
<organism evidence="3 4">
    <name type="scientific">Micromonospora ureilytica</name>
    <dbReference type="NCBI Taxonomy" id="709868"/>
    <lineage>
        <taxon>Bacteria</taxon>
        <taxon>Bacillati</taxon>
        <taxon>Actinomycetota</taxon>
        <taxon>Actinomycetes</taxon>
        <taxon>Micromonosporales</taxon>
        <taxon>Micromonosporaceae</taxon>
        <taxon>Micromonospora</taxon>
    </lineage>
</organism>
<keyword evidence="2" id="KW-1133">Transmembrane helix</keyword>
<reference evidence="3 4" key="1">
    <citation type="submission" date="2018-04" db="EMBL/GenBank/DDBJ databases">
        <title>Micromonosporas from Atacama Desert.</title>
        <authorList>
            <person name="Carro L."/>
            <person name="Klenk H.-P."/>
            <person name="Goodfellow M."/>
        </authorList>
    </citation>
    <scope>NUCLEOTIDE SEQUENCE [LARGE SCALE GENOMIC DNA]</scope>
    <source>
        <strain evidence="3 4">LB19</strain>
    </source>
</reference>
<protein>
    <submittedName>
        <fullName evidence="3">Uncharacterized protein</fullName>
    </submittedName>
</protein>
<gene>
    <name evidence="3" type="ORF">DDE19_10695</name>
</gene>
<comment type="caution">
    <text evidence="3">The sequence shown here is derived from an EMBL/GenBank/DDBJ whole genome shotgun (WGS) entry which is preliminary data.</text>
</comment>
<feature type="transmembrane region" description="Helical" evidence="2">
    <location>
        <begin position="15"/>
        <end position="34"/>
    </location>
</feature>
<evidence type="ECO:0000256" key="1">
    <source>
        <dbReference type="SAM" id="MobiDB-lite"/>
    </source>
</evidence>
<dbReference type="EMBL" id="QDGB01000214">
    <property type="protein sequence ID" value="RQX17623.1"/>
    <property type="molecule type" value="Genomic_DNA"/>
</dbReference>
<dbReference type="OrthoDB" id="3405224at2"/>